<organism evidence="7 8">
    <name type="scientific">Solidesulfovibrio carbinolicus</name>
    <dbReference type="NCBI Taxonomy" id="296842"/>
    <lineage>
        <taxon>Bacteria</taxon>
        <taxon>Pseudomonadati</taxon>
        <taxon>Thermodesulfobacteriota</taxon>
        <taxon>Desulfovibrionia</taxon>
        <taxon>Desulfovibrionales</taxon>
        <taxon>Desulfovibrionaceae</taxon>
        <taxon>Solidesulfovibrio</taxon>
    </lineage>
</organism>
<sequence length="136" mass="15008">MKTIFSSNLGLLGKVLDLHQERQNVVMSNLANQDVPAFKARTLEFEQELQAALNIDGRGKMTRTSGGHMPTVFNAAGFEGNLEMGWKPRVVQGLDSVDMDKEMAVMAKNTLMYNALTDITKKSFEGLQKVIMDGGK</sequence>
<accession>A0A4P6HSZ3</accession>
<keyword evidence="7" id="KW-0969">Cilium</keyword>
<name>A0A4P6HSZ3_9BACT</name>
<evidence type="ECO:0000256" key="1">
    <source>
        <dbReference type="ARBA" id="ARBA00004117"/>
    </source>
</evidence>
<dbReference type="NCBIfam" id="TIGR01396">
    <property type="entry name" value="FlgB"/>
    <property type="match status" value="1"/>
</dbReference>
<dbReference type="EMBL" id="CP026538">
    <property type="protein sequence ID" value="QAZ69280.1"/>
    <property type="molecule type" value="Genomic_DNA"/>
</dbReference>
<dbReference type="PANTHER" id="PTHR30435:SF12">
    <property type="entry name" value="FLAGELLAR BASAL BODY ROD PROTEIN FLGB"/>
    <property type="match status" value="1"/>
</dbReference>
<comment type="subunit">
    <text evidence="6">The basal body constitutes a major portion of the flagellar organelle and consists of a number of rings mounted on a central rod.</text>
</comment>
<dbReference type="KEGG" id="dcb:C3Y92_19360"/>
<comment type="subcellular location">
    <subcellularLocation>
        <location evidence="1 6">Bacterial flagellum basal body</location>
    </subcellularLocation>
</comment>
<dbReference type="OrthoDB" id="9788334at2"/>
<keyword evidence="7" id="KW-0282">Flagellum</keyword>
<dbReference type="AlphaFoldDB" id="A0A4P6HSZ3"/>
<evidence type="ECO:0000313" key="8">
    <source>
        <dbReference type="Proteomes" id="UP000293296"/>
    </source>
</evidence>
<keyword evidence="7" id="KW-0966">Cell projection</keyword>
<protein>
    <recommendedName>
        <fullName evidence="3 6">Flagellar basal body rod protein FlgB</fullName>
    </recommendedName>
</protein>
<dbReference type="RefSeq" id="WP_129355526.1">
    <property type="nucleotide sequence ID" value="NZ_CP026538.1"/>
</dbReference>
<dbReference type="Proteomes" id="UP000293296">
    <property type="component" value="Chromosome"/>
</dbReference>
<evidence type="ECO:0000256" key="3">
    <source>
        <dbReference type="ARBA" id="ARBA00014376"/>
    </source>
</evidence>
<dbReference type="PANTHER" id="PTHR30435">
    <property type="entry name" value="FLAGELLAR PROTEIN"/>
    <property type="match status" value="1"/>
</dbReference>
<evidence type="ECO:0000313" key="7">
    <source>
        <dbReference type="EMBL" id="QAZ69280.1"/>
    </source>
</evidence>
<evidence type="ECO:0000256" key="4">
    <source>
        <dbReference type="ARBA" id="ARBA00023143"/>
    </source>
</evidence>
<evidence type="ECO:0000256" key="6">
    <source>
        <dbReference type="PIRNR" id="PIRNR002889"/>
    </source>
</evidence>
<proteinExistence type="inferred from homology"/>
<dbReference type="NCBIfam" id="NF009264">
    <property type="entry name" value="PRK12621.1"/>
    <property type="match status" value="1"/>
</dbReference>
<dbReference type="InterPro" id="IPR006300">
    <property type="entry name" value="FlgB"/>
</dbReference>
<dbReference type="GO" id="GO:0030694">
    <property type="term" value="C:bacterial-type flagellum basal body, rod"/>
    <property type="evidence" value="ECO:0007669"/>
    <property type="project" value="InterPro"/>
</dbReference>
<evidence type="ECO:0000256" key="2">
    <source>
        <dbReference type="ARBA" id="ARBA00009677"/>
    </source>
</evidence>
<reference evidence="7 8" key="1">
    <citation type="submission" date="2018-02" db="EMBL/GenBank/DDBJ databases">
        <title>Genome sequence of Desulfovibrio carbinolicus DSM 3852.</title>
        <authorList>
            <person name="Wilbanks E."/>
            <person name="Skennerton C.T."/>
            <person name="Orphan V.J."/>
        </authorList>
    </citation>
    <scope>NUCLEOTIDE SEQUENCE [LARGE SCALE GENOMIC DNA]</scope>
    <source>
        <strain evidence="7 8">DSM 3852</strain>
    </source>
</reference>
<keyword evidence="8" id="KW-1185">Reference proteome</keyword>
<evidence type="ECO:0000256" key="5">
    <source>
        <dbReference type="ARBA" id="ARBA00024934"/>
    </source>
</evidence>
<dbReference type="PIRSF" id="PIRSF002889">
    <property type="entry name" value="Rod_FlgB"/>
    <property type="match status" value="1"/>
</dbReference>
<keyword evidence="4 6" id="KW-0975">Bacterial flagellum</keyword>
<comment type="function">
    <text evidence="5 6">Structural component of flagellum, the bacterial motility apparatus. Part of the rod structure of flagellar basal body.</text>
</comment>
<gene>
    <name evidence="7" type="primary">flgB</name>
    <name evidence="7" type="ORF">C3Y92_19360</name>
</gene>
<dbReference type="GO" id="GO:0071978">
    <property type="term" value="P:bacterial-type flagellum-dependent swarming motility"/>
    <property type="evidence" value="ECO:0007669"/>
    <property type="project" value="TreeGrafter"/>
</dbReference>
<comment type="similarity">
    <text evidence="2 6">Belongs to the flagella basal body rod proteins family.</text>
</comment>